<comment type="caution">
    <text evidence="1">The sequence shown here is derived from an EMBL/GenBank/DDBJ whole genome shotgun (WGS) entry which is preliminary data.</text>
</comment>
<reference evidence="1 2" key="1">
    <citation type="submission" date="2017-10" db="EMBL/GenBank/DDBJ databases">
        <authorList>
            <consortium name="Urmite Genomes"/>
        </authorList>
    </citation>
    <scope>NUCLEOTIDE SEQUENCE [LARGE SCALE GENOMIC DNA]</scope>
    <source>
        <strain evidence="1 2">FB-527</strain>
    </source>
</reference>
<dbReference type="AlphaFoldDB" id="A0A7Z7IS07"/>
<evidence type="ECO:0000313" key="1">
    <source>
        <dbReference type="EMBL" id="SOJ58152.1"/>
    </source>
</evidence>
<protein>
    <submittedName>
        <fullName evidence="1">Uncharacterized protein</fullName>
    </submittedName>
</protein>
<dbReference type="EMBL" id="OCTY01000002">
    <property type="protein sequence ID" value="SOJ58152.1"/>
    <property type="molecule type" value="Genomic_DNA"/>
</dbReference>
<keyword evidence="2" id="KW-1185">Reference proteome</keyword>
<evidence type="ECO:0000313" key="2">
    <source>
        <dbReference type="Proteomes" id="UP000554965"/>
    </source>
</evidence>
<dbReference type="Proteomes" id="UP000554965">
    <property type="component" value="Unassembled WGS sequence"/>
</dbReference>
<proteinExistence type="predicted"/>
<name>A0A7Z7IS07_9MYCO</name>
<dbReference type="RefSeq" id="WP_186245469.1">
    <property type="nucleotide sequence ID" value="NZ_OCTY01000002.1"/>
</dbReference>
<organism evidence="1 2">
    <name type="scientific">Mycobacterium simulans</name>
    <dbReference type="NCBI Taxonomy" id="627089"/>
    <lineage>
        <taxon>Bacteria</taxon>
        <taxon>Bacillati</taxon>
        <taxon>Actinomycetota</taxon>
        <taxon>Actinomycetes</taxon>
        <taxon>Mycobacteriales</taxon>
        <taxon>Mycobacteriaceae</taxon>
        <taxon>Mycobacterium</taxon>
    </lineage>
</organism>
<sequence length="159" mass="16696">MGLAVSISGKKITVAAVILDDHARLEDGFDRPALSVEDSFDVKEAVDDLAVRLGELSKKVRGRARSIAPDGIVVRRADQPKQPSNKEGPRLRLLAEGAVTAAAHEVVRNTVIRSGKDCGAAFGTSKDGLDEVAETILGGKYMEATAAALSGLVSNRTTT</sequence>
<gene>
    <name evidence="1" type="ORF">MSIMFB_05632</name>
</gene>
<accession>A0A7Z7IS07</accession>